<keyword evidence="2" id="KW-0238">DNA-binding</keyword>
<sequence length="294" mass="33547">MLKDLINKEVNKFPFLGATVYRVKKYVAETPADEKFNLHYPAALLMKSGRFKIRTGEIVLDLEPYDLIILPEKLLCTQIEAGDKLQFFLIVFSSAKQLHGLKYNKESTLFYLYGNQPVQVSLDSIDYLVLYLICRLIYAEGQKRPAGDFELELQRLSSDLLFFELKYIYSIYIASSGLHVSKAEALTARFLTVLSIHCRKHHNVKFYAGALYVAPEYLNRAVKEAVGKTAKKMITEAVLAEALQMLENSNYSIAEIAEDLEFSSSTSFGIFFKKWMSCTPSEFRSNAADKFKSR</sequence>
<dbReference type="EMBL" id="LVEN01000027">
    <property type="protein sequence ID" value="OCB73188.1"/>
    <property type="molecule type" value="Genomic_DNA"/>
</dbReference>
<dbReference type="Gene3D" id="1.10.10.60">
    <property type="entry name" value="Homeodomain-like"/>
    <property type="match status" value="1"/>
</dbReference>
<dbReference type="SMART" id="SM00342">
    <property type="entry name" value="HTH_ARAC"/>
    <property type="match status" value="1"/>
</dbReference>
<keyword evidence="6" id="KW-1185">Reference proteome</keyword>
<evidence type="ECO:0000259" key="4">
    <source>
        <dbReference type="PROSITE" id="PS01124"/>
    </source>
</evidence>
<keyword evidence="3" id="KW-0804">Transcription</keyword>
<dbReference type="PANTHER" id="PTHR43280">
    <property type="entry name" value="ARAC-FAMILY TRANSCRIPTIONAL REGULATOR"/>
    <property type="match status" value="1"/>
</dbReference>
<dbReference type="Proteomes" id="UP000093343">
    <property type="component" value="Unassembled WGS sequence"/>
</dbReference>
<name>A0ABX2XIQ8_9FLAO</name>
<protein>
    <recommendedName>
        <fullName evidence="4">HTH araC/xylS-type domain-containing protein</fullName>
    </recommendedName>
</protein>
<dbReference type="PROSITE" id="PS01124">
    <property type="entry name" value="HTH_ARAC_FAMILY_2"/>
    <property type="match status" value="1"/>
</dbReference>
<gene>
    <name evidence="5" type="ORF">FLP_10730</name>
</gene>
<dbReference type="PANTHER" id="PTHR43280:SF32">
    <property type="entry name" value="TRANSCRIPTIONAL REGULATORY PROTEIN"/>
    <property type="match status" value="1"/>
</dbReference>
<keyword evidence="1" id="KW-0805">Transcription regulation</keyword>
<reference evidence="6" key="1">
    <citation type="submission" date="2016-03" db="EMBL/GenBank/DDBJ databases">
        <title>Draft genome sequence of Paenibacillus glacialis DSM 22343.</title>
        <authorList>
            <person name="Shin S.-K."/>
            <person name="Yi H."/>
        </authorList>
    </citation>
    <scope>NUCLEOTIDE SEQUENCE [LARGE SCALE GENOMIC DNA]</scope>
    <source>
        <strain evidence="6">CCUG 60099</strain>
    </source>
</reference>
<evidence type="ECO:0000256" key="1">
    <source>
        <dbReference type="ARBA" id="ARBA00023015"/>
    </source>
</evidence>
<dbReference type="InterPro" id="IPR018060">
    <property type="entry name" value="HTH_AraC"/>
</dbReference>
<organism evidence="5 6">
    <name type="scientific">Flavobacterium piscis</name>
    <dbReference type="NCBI Taxonomy" id="1114874"/>
    <lineage>
        <taxon>Bacteria</taxon>
        <taxon>Pseudomonadati</taxon>
        <taxon>Bacteroidota</taxon>
        <taxon>Flavobacteriia</taxon>
        <taxon>Flavobacteriales</taxon>
        <taxon>Flavobacteriaceae</taxon>
        <taxon>Flavobacterium</taxon>
    </lineage>
</organism>
<proteinExistence type="predicted"/>
<feature type="domain" description="HTH araC/xylS-type" evidence="4">
    <location>
        <begin position="188"/>
        <end position="286"/>
    </location>
</feature>
<dbReference type="InterPro" id="IPR009057">
    <property type="entry name" value="Homeodomain-like_sf"/>
</dbReference>
<evidence type="ECO:0000313" key="5">
    <source>
        <dbReference type="EMBL" id="OCB73188.1"/>
    </source>
</evidence>
<evidence type="ECO:0000256" key="3">
    <source>
        <dbReference type="ARBA" id="ARBA00023163"/>
    </source>
</evidence>
<accession>A0ABX2XIQ8</accession>
<evidence type="ECO:0000256" key="2">
    <source>
        <dbReference type="ARBA" id="ARBA00023125"/>
    </source>
</evidence>
<dbReference type="Pfam" id="PF12833">
    <property type="entry name" value="HTH_18"/>
    <property type="match status" value="1"/>
</dbReference>
<dbReference type="RefSeq" id="WP_065449521.1">
    <property type="nucleotide sequence ID" value="NZ_LVEN01000027.1"/>
</dbReference>
<comment type="caution">
    <text evidence="5">The sequence shown here is derived from an EMBL/GenBank/DDBJ whole genome shotgun (WGS) entry which is preliminary data.</text>
</comment>
<dbReference type="SUPFAM" id="SSF46689">
    <property type="entry name" value="Homeodomain-like"/>
    <property type="match status" value="1"/>
</dbReference>
<evidence type="ECO:0000313" key="6">
    <source>
        <dbReference type="Proteomes" id="UP000093343"/>
    </source>
</evidence>